<name>A0A9P6MAN6_9FUNG</name>
<evidence type="ECO:0000313" key="2">
    <source>
        <dbReference type="EMBL" id="KAF9985485.1"/>
    </source>
</evidence>
<gene>
    <name evidence="2" type="ORF">BGZ65_010713</name>
</gene>
<dbReference type="InterPro" id="IPR032675">
    <property type="entry name" value="LRR_dom_sf"/>
</dbReference>
<dbReference type="AlphaFoldDB" id="A0A9P6MAN6"/>
<dbReference type="EMBL" id="JAAAHW010003296">
    <property type="protein sequence ID" value="KAF9985485.1"/>
    <property type="molecule type" value="Genomic_DNA"/>
</dbReference>
<organism evidence="2 3">
    <name type="scientific">Modicella reniformis</name>
    <dbReference type="NCBI Taxonomy" id="1440133"/>
    <lineage>
        <taxon>Eukaryota</taxon>
        <taxon>Fungi</taxon>
        <taxon>Fungi incertae sedis</taxon>
        <taxon>Mucoromycota</taxon>
        <taxon>Mortierellomycotina</taxon>
        <taxon>Mortierellomycetes</taxon>
        <taxon>Mortierellales</taxon>
        <taxon>Mortierellaceae</taxon>
        <taxon>Modicella</taxon>
    </lineage>
</organism>
<dbReference type="SUPFAM" id="SSF52047">
    <property type="entry name" value="RNI-like"/>
    <property type="match status" value="1"/>
</dbReference>
<dbReference type="Proteomes" id="UP000749646">
    <property type="component" value="Unassembled WGS sequence"/>
</dbReference>
<sequence length="427" mass="49925">MGEQEIDWILEHWKRLREVNGEFDAWDSEINSAYKERLGKHGVETAPDFDIARSFPACARVSKTWHQAFILLIWRDIEVTEHLPKAIHTHSHIQCNPTRMRRPKVPEPRVIGTNRKPRPGPKRVRPKHPHLSQTRAIQSLFNVLGQGTRISATKGFWDIRDENRQEERSRLERLNIGYLELTSRGNFMSMEFPNIKEIRLKKTTIWRCFVYLGGRAKVSWHDIVYWDSGDHEFISRFVYLVSVGIWPNLERVSSMAYTMSTKNLNRMIKGMRRITALDFDCLESFQSSSMKRLQPHFPHLKELILSIAPGLTSSMIRQVLTTCPLLEVLAVGMIDAAEVVRGKSWVCLRMKKFTACFRFEPLTFHRVQLLVFDQLSSLTQMEELNLDGTLEDSPINFPEFHETFDLRLSYGLDKLSTLRSLRYFAFW</sequence>
<evidence type="ECO:0000256" key="1">
    <source>
        <dbReference type="SAM" id="MobiDB-lite"/>
    </source>
</evidence>
<proteinExistence type="predicted"/>
<accession>A0A9P6MAN6</accession>
<comment type="caution">
    <text evidence="2">The sequence shown here is derived from an EMBL/GenBank/DDBJ whole genome shotgun (WGS) entry which is preliminary data.</text>
</comment>
<reference evidence="2" key="1">
    <citation type="journal article" date="2020" name="Fungal Divers.">
        <title>Resolving the Mortierellaceae phylogeny through synthesis of multi-gene phylogenetics and phylogenomics.</title>
        <authorList>
            <person name="Vandepol N."/>
            <person name="Liber J."/>
            <person name="Desiro A."/>
            <person name="Na H."/>
            <person name="Kennedy M."/>
            <person name="Barry K."/>
            <person name="Grigoriev I.V."/>
            <person name="Miller A.N."/>
            <person name="O'Donnell K."/>
            <person name="Stajich J.E."/>
            <person name="Bonito G."/>
        </authorList>
    </citation>
    <scope>NUCLEOTIDE SEQUENCE</scope>
    <source>
        <strain evidence="2">MES-2147</strain>
    </source>
</reference>
<feature type="compositionally biased region" description="Basic residues" evidence="1">
    <location>
        <begin position="115"/>
        <end position="129"/>
    </location>
</feature>
<dbReference type="Gene3D" id="3.80.10.10">
    <property type="entry name" value="Ribonuclease Inhibitor"/>
    <property type="match status" value="1"/>
</dbReference>
<evidence type="ECO:0000313" key="3">
    <source>
        <dbReference type="Proteomes" id="UP000749646"/>
    </source>
</evidence>
<keyword evidence="3" id="KW-1185">Reference proteome</keyword>
<protein>
    <submittedName>
        <fullName evidence="2">Uncharacterized protein</fullName>
    </submittedName>
</protein>
<feature type="region of interest" description="Disordered" evidence="1">
    <location>
        <begin position="90"/>
        <end position="129"/>
    </location>
</feature>